<gene>
    <name evidence="1" type="ORF">DES36_11925</name>
</gene>
<evidence type="ECO:0000313" key="2">
    <source>
        <dbReference type="Proteomes" id="UP000253490"/>
    </source>
</evidence>
<organism evidence="1 2">
    <name type="scientific">Alkalibaculum bacchi</name>
    <dbReference type="NCBI Taxonomy" id="645887"/>
    <lineage>
        <taxon>Bacteria</taxon>
        <taxon>Bacillati</taxon>
        <taxon>Bacillota</taxon>
        <taxon>Clostridia</taxon>
        <taxon>Eubacteriales</taxon>
        <taxon>Eubacteriaceae</taxon>
        <taxon>Alkalibaculum</taxon>
    </lineage>
</organism>
<keyword evidence="2" id="KW-1185">Reference proteome</keyword>
<proteinExistence type="predicted"/>
<dbReference type="AlphaFoldDB" id="A0A366I005"/>
<evidence type="ECO:0000313" key="1">
    <source>
        <dbReference type="EMBL" id="RBP59300.1"/>
    </source>
</evidence>
<name>A0A366I005_9FIRM</name>
<sequence length="80" mass="9353">MSYLYNGNFYEVSDSKDMIVDLLEDMERDQVIKSEVNNLGGCDIDLYTIIASNKIYSLSNDIDWEDFFEELIKTNILKEI</sequence>
<protein>
    <submittedName>
        <fullName evidence="1">Uncharacterized protein</fullName>
    </submittedName>
</protein>
<comment type="caution">
    <text evidence="1">The sequence shown here is derived from an EMBL/GenBank/DDBJ whole genome shotgun (WGS) entry which is preliminary data.</text>
</comment>
<dbReference type="RefSeq" id="WP_113921515.1">
    <property type="nucleotide sequence ID" value="NZ_QNRX01000019.1"/>
</dbReference>
<reference evidence="1 2" key="1">
    <citation type="submission" date="2018-06" db="EMBL/GenBank/DDBJ databases">
        <title>Genomic Encyclopedia of Type Strains, Phase IV (KMG-IV): sequencing the most valuable type-strain genomes for metagenomic binning, comparative biology and taxonomic classification.</title>
        <authorList>
            <person name="Goeker M."/>
        </authorList>
    </citation>
    <scope>NUCLEOTIDE SEQUENCE [LARGE SCALE GENOMIC DNA]</scope>
    <source>
        <strain evidence="1 2">DSM 22112</strain>
    </source>
</reference>
<dbReference type="EMBL" id="QNRX01000019">
    <property type="protein sequence ID" value="RBP59300.1"/>
    <property type="molecule type" value="Genomic_DNA"/>
</dbReference>
<accession>A0A366I005</accession>
<dbReference type="Proteomes" id="UP000253490">
    <property type="component" value="Unassembled WGS sequence"/>
</dbReference>